<dbReference type="PANTHER" id="PTHR35603">
    <property type="match status" value="1"/>
</dbReference>
<keyword evidence="2" id="KW-0472">Membrane</keyword>
<sequence>MTFQRQLLAASAAAVALAFASPSMAQEMTYEYAQPGQAAPVYTEEPVVQPLPGAPAAMPPAPPLPAAPPMHVAPPAEWQHDHRHAEGSPWAEPVPAPAPYPEYAAPMGGYAPMAYPGPAGAPAYGYGAQAPAPAPQFDRDAWLDNCQDRLRGVKEKDRAGVIGGLLGAVAGGVAGNRIAGAGERLAGSLIGAGVGGLAGLAIGSAIGASNNHKRRAECEAYLDRYTAGYPQQSGYAYGYPGYGYAYRMVPMMVAVPQRRVVHETVTEEWVDVPAPAVRSRRIDRPARRSVPAGDKRIKYTRSK</sequence>
<feature type="signal peptide" evidence="4">
    <location>
        <begin position="1"/>
        <end position="25"/>
    </location>
</feature>
<reference evidence="5 6" key="1">
    <citation type="submission" date="2020-09" db="EMBL/GenBank/DDBJ databases">
        <title>Complete genome sequence of altererythrobacter flavus SS-21NJ, isolated from Dongying oil sludge in Shandong province.</title>
        <authorList>
            <person name="Sun S."/>
            <person name="Zhang Z."/>
        </authorList>
    </citation>
    <scope>NUCLEOTIDE SEQUENCE [LARGE SCALE GENOMIC DNA]</scope>
    <source>
        <strain evidence="5 6">SS-21NJ</strain>
    </source>
</reference>
<evidence type="ECO:0000256" key="3">
    <source>
        <dbReference type="SAM" id="MobiDB-lite"/>
    </source>
</evidence>
<evidence type="ECO:0008006" key="7">
    <source>
        <dbReference type="Google" id="ProtNLM"/>
    </source>
</evidence>
<organism evidence="5 6">
    <name type="scientific">Tsuneonella flava</name>
    <dbReference type="NCBI Taxonomy" id="2055955"/>
    <lineage>
        <taxon>Bacteria</taxon>
        <taxon>Pseudomonadati</taxon>
        <taxon>Pseudomonadota</taxon>
        <taxon>Alphaproteobacteria</taxon>
        <taxon>Sphingomonadales</taxon>
        <taxon>Erythrobacteraceae</taxon>
        <taxon>Tsuneonella</taxon>
    </lineage>
</organism>
<comment type="subcellular location">
    <subcellularLocation>
        <location evidence="1">Membrane</location>
    </subcellularLocation>
</comment>
<evidence type="ECO:0000313" key="6">
    <source>
        <dbReference type="Proteomes" id="UP000663637"/>
    </source>
</evidence>
<feature type="region of interest" description="Disordered" evidence="3">
    <location>
        <begin position="282"/>
        <end position="303"/>
    </location>
</feature>
<dbReference type="RefSeq" id="WP_205443512.1">
    <property type="nucleotide sequence ID" value="NZ_CP061510.1"/>
</dbReference>
<protein>
    <recommendedName>
        <fullName evidence="7">17 kDa surface antigen</fullName>
    </recommendedName>
</protein>
<dbReference type="InterPro" id="IPR051407">
    <property type="entry name" value="Bact_OM_lipoprot/Surf_antigen"/>
</dbReference>
<evidence type="ECO:0000256" key="4">
    <source>
        <dbReference type="SAM" id="SignalP"/>
    </source>
</evidence>
<dbReference type="Proteomes" id="UP000663637">
    <property type="component" value="Chromosome"/>
</dbReference>
<evidence type="ECO:0000313" key="5">
    <source>
        <dbReference type="EMBL" id="QSB45070.1"/>
    </source>
</evidence>
<dbReference type="EMBL" id="CP061510">
    <property type="protein sequence ID" value="QSB45070.1"/>
    <property type="molecule type" value="Genomic_DNA"/>
</dbReference>
<accession>A0ABX7KEJ4</accession>
<keyword evidence="6" id="KW-1185">Reference proteome</keyword>
<feature type="chain" id="PRO_5046169724" description="17 kDa surface antigen" evidence="4">
    <location>
        <begin position="26"/>
        <end position="303"/>
    </location>
</feature>
<proteinExistence type="predicted"/>
<dbReference type="PANTHER" id="PTHR35603:SF2">
    <property type="entry name" value="OUTER MEMBRANE LIPOPROTEIN"/>
    <property type="match status" value="1"/>
</dbReference>
<keyword evidence="4" id="KW-0732">Signal</keyword>
<gene>
    <name evidence="5" type="ORF">IDJ81_02630</name>
</gene>
<name>A0ABX7KEJ4_9SPHN</name>
<evidence type="ECO:0000256" key="1">
    <source>
        <dbReference type="ARBA" id="ARBA00004370"/>
    </source>
</evidence>
<evidence type="ECO:0000256" key="2">
    <source>
        <dbReference type="ARBA" id="ARBA00023136"/>
    </source>
</evidence>